<keyword evidence="4" id="KW-0256">Endoplasmic reticulum</keyword>
<evidence type="ECO:0000256" key="1">
    <source>
        <dbReference type="ARBA" id="ARBA00004477"/>
    </source>
</evidence>
<dbReference type="GO" id="GO:0010945">
    <property type="term" value="F:coenzyme A diphosphatase activity"/>
    <property type="evidence" value="ECO:0007669"/>
    <property type="project" value="InterPro"/>
</dbReference>
<keyword evidence="7 9" id="KW-0472">Membrane</keyword>
<evidence type="ECO:0000313" key="11">
    <source>
        <dbReference type="RefSeq" id="XP_019640244.1"/>
    </source>
</evidence>
<dbReference type="InterPro" id="IPR046401">
    <property type="entry name" value="FITM1/2"/>
</dbReference>
<dbReference type="PANTHER" id="PTHR23129">
    <property type="entry name" value="ACYL-COENZYME A DIPHOSPHATASE FITM2"/>
    <property type="match status" value="1"/>
</dbReference>
<dbReference type="OrthoDB" id="5579088at2759"/>
<dbReference type="RefSeq" id="XP_019640244.1">
    <property type="nucleotide sequence ID" value="XM_019784685.1"/>
</dbReference>
<keyword evidence="6" id="KW-0443">Lipid metabolism</keyword>
<reference evidence="11" key="1">
    <citation type="submission" date="2025-08" db="UniProtKB">
        <authorList>
            <consortium name="RefSeq"/>
        </authorList>
    </citation>
    <scope>IDENTIFICATION</scope>
    <source>
        <tissue evidence="11">Gonad</tissue>
    </source>
</reference>
<evidence type="ECO:0000313" key="10">
    <source>
        <dbReference type="Proteomes" id="UP000515135"/>
    </source>
</evidence>
<feature type="transmembrane region" description="Helical" evidence="9">
    <location>
        <begin position="221"/>
        <end position="242"/>
    </location>
</feature>
<dbReference type="GO" id="GO:0034389">
    <property type="term" value="P:lipid droplet organization"/>
    <property type="evidence" value="ECO:0007669"/>
    <property type="project" value="InterPro"/>
</dbReference>
<dbReference type="Pfam" id="PF10261">
    <property type="entry name" value="FIT"/>
    <property type="match status" value="1"/>
</dbReference>
<accession>A0A6P5A1L3</accession>
<evidence type="ECO:0000256" key="5">
    <source>
        <dbReference type="ARBA" id="ARBA00022989"/>
    </source>
</evidence>
<dbReference type="GO" id="GO:0008654">
    <property type="term" value="P:phospholipid biosynthetic process"/>
    <property type="evidence" value="ECO:0007669"/>
    <property type="project" value="TreeGrafter"/>
</dbReference>
<dbReference type="AlphaFoldDB" id="A0A6P5A1L3"/>
<keyword evidence="10" id="KW-1185">Reference proteome</keyword>
<feature type="region of interest" description="Disordered" evidence="8">
    <location>
        <begin position="185"/>
        <end position="207"/>
    </location>
</feature>
<dbReference type="GO" id="GO:0005789">
    <property type="term" value="C:endoplasmic reticulum membrane"/>
    <property type="evidence" value="ECO:0007669"/>
    <property type="project" value="UniProtKB-SubCell"/>
</dbReference>
<evidence type="ECO:0000256" key="6">
    <source>
        <dbReference type="ARBA" id="ARBA00023098"/>
    </source>
</evidence>
<gene>
    <name evidence="11" type="primary">LOC109482033</name>
</gene>
<evidence type="ECO:0000256" key="2">
    <source>
        <dbReference type="ARBA" id="ARBA00022692"/>
    </source>
</evidence>
<feature type="transmembrane region" description="Helical" evidence="9">
    <location>
        <begin position="103"/>
        <end position="123"/>
    </location>
</feature>
<evidence type="ECO:0000256" key="3">
    <source>
        <dbReference type="ARBA" id="ARBA00022801"/>
    </source>
</evidence>
<evidence type="ECO:0000256" key="9">
    <source>
        <dbReference type="SAM" id="Phobius"/>
    </source>
</evidence>
<organism evidence="10 11">
    <name type="scientific">Branchiostoma belcheri</name>
    <name type="common">Amphioxus</name>
    <dbReference type="NCBI Taxonomy" id="7741"/>
    <lineage>
        <taxon>Eukaryota</taxon>
        <taxon>Metazoa</taxon>
        <taxon>Chordata</taxon>
        <taxon>Cephalochordata</taxon>
        <taxon>Leptocardii</taxon>
        <taxon>Amphioxiformes</taxon>
        <taxon>Branchiostomatidae</taxon>
        <taxon>Branchiostoma</taxon>
    </lineage>
</organism>
<feature type="transmembrane region" description="Helical" evidence="9">
    <location>
        <begin position="248"/>
        <end position="269"/>
    </location>
</feature>
<dbReference type="KEGG" id="bbel:109482033"/>
<dbReference type="HAMAP" id="MF_03230">
    <property type="entry name" value="FITM2"/>
    <property type="match status" value="1"/>
</dbReference>
<name>A0A6P5A1L3_BRABE</name>
<sequence>MAATRKNDRLFSSMLSSLANVVLVDPHKRIVVYWFVLIPLSIVHDLIPLPESYFSNKGNVLNQHFVKLSWAWTLLVTTVFIALTSYVYTLTNTSAVFKHLSRLLVGTGIWFVFTSIFDAVLHYTGSCTDPDYTDKRTCVKAGFTWNGFDISGHAFLLSFCALLITSELSVLKTWDRLQEALEEKNKERGGSKKKRGTKSRNEILTQPQDDRETSLELYYRLTPIVSVLFGVLSALTFLWEFMLLTTAIYFHTISHKLVGLACGTVSWYLTYGRWYKNAFPGLPGDGPLLKGLQRDRHIL</sequence>
<keyword evidence="2 9" id="KW-0812">Transmembrane</keyword>
<feature type="transmembrane region" description="Helical" evidence="9">
    <location>
        <begin position="69"/>
        <end position="91"/>
    </location>
</feature>
<dbReference type="GeneID" id="109482033"/>
<dbReference type="PANTHER" id="PTHR23129:SF0">
    <property type="entry name" value="ACYL-COENZYME A DIPHOSPHATASE FITM2"/>
    <property type="match status" value="1"/>
</dbReference>
<dbReference type="Proteomes" id="UP000515135">
    <property type="component" value="Unplaced"/>
</dbReference>
<feature type="transmembrane region" description="Helical" evidence="9">
    <location>
        <begin position="30"/>
        <end position="49"/>
    </location>
</feature>
<dbReference type="InterPro" id="IPR019388">
    <property type="entry name" value="FIT"/>
</dbReference>
<evidence type="ECO:0000256" key="7">
    <source>
        <dbReference type="ARBA" id="ARBA00023136"/>
    </source>
</evidence>
<evidence type="ECO:0000256" key="8">
    <source>
        <dbReference type="SAM" id="MobiDB-lite"/>
    </source>
</evidence>
<feature type="transmembrane region" description="Helical" evidence="9">
    <location>
        <begin position="143"/>
        <end position="164"/>
    </location>
</feature>
<proteinExistence type="inferred from homology"/>
<dbReference type="GO" id="GO:0019915">
    <property type="term" value="P:lipid storage"/>
    <property type="evidence" value="ECO:0007669"/>
    <property type="project" value="InterPro"/>
</dbReference>
<keyword evidence="5 9" id="KW-1133">Transmembrane helix</keyword>
<keyword evidence="3" id="KW-0378">Hydrolase</keyword>
<comment type="subcellular location">
    <subcellularLocation>
        <location evidence="1">Endoplasmic reticulum membrane</location>
        <topology evidence="1">Multi-pass membrane protein</topology>
    </subcellularLocation>
</comment>
<evidence type="ECO:0000256" key="4">
    <source>
        <dbReference type="ARBA" id="ARBA00022824"/>
    </source>
</evidence>
<protein>
    <submittedName>
        <fullName evidence="11">Fat storage-inducing transmembrane protein 2-like</fullName>
    </submittedName>
</protein>